<dbReference type="Gene3D" id="3.40.50.1950">
    <property type="entry name" value="Flavin prenyltransferase-like"/>
    <property type="match status" value="1"/>
</dbReference>
<protein>
    <submittedName>
        <fullName evidence="2">Flavoprotein</fullName>
    </submittedName>
</protein>
<comment type="caution">
    <text evidence="2">The sequence shown here is derived from an EMBL/GenBank/DDBJ whole genome shotgun (WGS) entry which is preliminary data.</text>
</comment>
<accession>A0ABW8AUA0</accession>
<organism evidence="2 3">
    <name type="scientific">Spongisporangium articulatum</name>
    <dbReference type="NCBI Taxonomy" id="3362603"/>
    <lineage>
        <taxon>Bacteria</taxon>
        <taxon>Bacillati</taxon>
        <taxon>Actinomycetota</taxon>
        <taxon>Actinomycetes</taxon>
        <taxon>Kineosporiales</taxon>
        <taxon>Kineosporiaceae</taxon>
        <taxon>Spongisporangium</taxon>
    </lineage>
</organism>
<sequence length="188" mass="19615">MSDVCTFVVCGAPLAVRALDVTSALVRSGWEVRPMLTPAAQPWVDAEGLEALTGNPVRVALRHPDEPKVTPRSTALVVAPLTFNSLTKLALGIADTQAHSTLAELLGERVPFVAVPMVNTHLAGHPAFAGHVETLTGAGVRWVNVVDGSAEPAVLDSDTVGEVVTRFDPAWITGVLTRLGGSGVAERA</sequence>
<evidence type="ECO:0000313" key="2">
    <source>
        <dbReference type="EMBL" id="MFI7589929.1"/>
    </source>
</evidence>
<dbReference type="Pfam" id="PF02441">
    <property type="entry name" value="Flavoprotein"/>
    <property type="match status" value="1"/>
</dbReference>
<name>A0ABW8AUA0_9ACTN</name>
<dbReference type="InterPro" id="IPR036551">
    <property type="entry name" value="Flavin_trans-like"/>
</dbReference>
<evidence type="ECO:0000259" key="1">
    <source>
        <dbReference type="Pfam" id="PF02441"/>
    </source>
</evidence>
<evidence type="ECO:0000313" key="3">
    <source>
        <dbReference type="Proteomes" id="UP001612915"/>
    </source>
</evidence>
<reference evidence="2 3" key="1">
    <citation type="submission" date="2024-10" db="EMBL/GenBank/DDBJ databases">
        <title>The Natural Products Discovery Center: Release of the First 8490 Sequenced Strains for Exploring Actinobacteria Biosynthetic Diversity.</title>
        <authorList>
            <person name="Kalkreuter E."/>
            <person name="Kautsar S.A."/>
            <person name="Yang D."/>
            <person name="Bader C.D."/>
            <person name="Teijaro C.N."/>
            <person name="Fluegel L."/>
            <person name="Davis C.M."/>
            <person name="Simpson J.R."/>
            <person name="Lauterbach L."/>
            <person name="Steele A.D."/>
            <person name="Gui C."/>
            <person name="Meng S."/>
            <person name="Li G."/>
            <person name="Viehrig K."/>
            <person name="Ye F."/>
            <person name="Su P."/>
            <person name="Kiefer A.F."/>
            <person name="Nichols A."/>
            <person name="Cepeda A.J."/>
            <person name="Yan W."/>
            <person name="Fan B."/>
            <person name="Jiang Y."/>
            <person name="Adhikari A."/>
            <person name="Zheng C.-J."/>
            <person name="Schuster L."/>
            <person name="Cowan T.M."/>
            <person name="Smanski M.J."/>
            <person name="Chevrette M.G."/>
            <person name="De Carvalho L.P.S."/>
            <person name="Shen B."/>
        </authorList>
    </citation>
    <scope>NUCLEOTIDE SEQUENCE [LARGE SCALE GENOMIC DNA]</scope>
    <source>
        <strain evidence="2 3">NPDC049639</strain>
    </source>
</reference>
<gene>
    <name evidence="2" type="ORF">ACIB24_22900</name>
</gene>
<dbReference type="InterPro" id="IPR003382">
    <property type="entry name" value="Flavoprotein"/>
</dbReference>
<feature type="domain" description="Flavoprotein" evidence="1">
    <location>
        <begin position="6"/>
        <end position="135"/>
    </location>
</feature>
<dbReference type="Proteomes" id="UP001612915">
    <property type="component" value="Unassembled WGS sequence"/>
</dbReference>
<dbReference type="SUPFAM" id="SSF52507">
    <property type="entry name" value="Homo-oligomeric flavin-containing Cys decarboxylases, HFCD"/>
    <property type="match status" value="1"/>
</dbReference>
<dbReference type="EMBL" id="JBITLV010000012">
    <property type="protein sequence ID" value="MFI7589929.1"/>
    <property type="molecule type" value="Genomic_DNA"/>
</dbReference>
<proteinExistence type="predicted"/>
<keyword evidence="3" id="KW-1185">Reference proteome</keyword>
<dbReference type="RefSeq" id="WP_398284533.1">
    <property type="nucleotide sequence ID" value="NZ_JBITLV010000012.1"/>
</dbReference>